<feature type="compositionally biased region" description="Basic and acidic residues" evidence="1">
    <location>
        <begin position="57"/>
        <end position="66"/>
    </location>
</feature>
<feature type="non-terminal residue" evidence="2">
    <location>
        <position position="81"/>
    </location>
</feature>
<comment type="caution">
    <text evidence="2">The sequence shown here is derived from an EMBL/GenBank/DDBJ whole genome shotgun (WGS) entry which is preliminary data.</text>
</comment>
<evidence type="ECO:0000313" key="3">
    <source>
        <dbReference type="Proteomes" id="UP000237105"/>
    </source>
</evidence>
<dbReference type="EMBL" id="JXTB01000146">
    <property type="protein sequence ID" value="PON58741.1"/>
    <property type="molecule type" value="Genomic_DNA"/>
</dbReference>
<sequence>MVGIVAGNRNFPRPKTAFFGDVKLGGYRGSVGRRRRGGVSSVAGLTRRWARWRRRSFGRENERESESEGQIGRGETKGRGS</sequence>
<feature type="region of interest" description="Disordered" evidence="1">
    <location>
        <begin position="56"/>
        <end position="81"/>
    </location>
</feature>
<evidence type="ECO:0000256" key="1">
    <source>
        <dbReference type="SAM" id="MobiDB-lite"/>
    </source>
</evidence>
<gene>
    <name evidence="2" type="ORF">PanWU01x14_164770</name>
</gene>
<reference evidence="3" key="1">
    <citation type="submission" date="2016-06" db="EMBL/GenBank/DDBJ databases">
        <title>Parallel loss of symbiosis genes in relatives of nitrogen-fixing non-legume Parasponia.</title>
        <authorList>
            <person name="Van Velzen R."/>
            <person name="Holmer R."/>
            <person name="Bu F."/>
            <person name="Rutten L."/>
            <person name="Van Zeijl A."/>
            <person name="Liu W."/>
            <person name="Santuari L."/>
            <person name="Cao Q."/>
            <person name="Sharma T."/>
            <person name="Shen D."/>
            <person name="Roswanjaya Y."/>
            <person name="Wardhani T."/>
            <person name="Kalhor M.S."/>
            <person name="Jansen J."/>
            <person name="Van den Hoogen J."/>
            <person name="Gungor B."/>
            <person name="Hartog M."/>
            <person name="Hontelez J."/>
            <person name="Verver J."/>
            <person name="Yang W.-C."/>
            <person name="Schijlen E."/>
            <person name="Repin R."/>
            <person name="Schilthuizen M."/>
            <person name="Schranz E."/>
            <person name="Heidstra R."/>
            <person name="Miyata K."/>
            <person name="Fedorova E."/>
            <person name="Kohlen W."/>
            <person name="Bisseling T."/>
            <person name="Smit S."/>
            <person name="Geurts R."/>
        </authorList>
    </citation>
    <scope>NUCLEOTIDE SEQUENCE [LARGE SCALE GENOMIC DNA]</scope>
    <source>
        <strain evidence="3">cv. WU1-14</strain>
    </source>
</reference>
<keyword evidence="3" id="KW-1185">Reference proteome</keyword>
<protein>
    <submittedName>
        <fullName evidence="2">Uncharacterized protein</fullName>
    </submittedName>
</protein>
<name>A0A2P5CCI4_PARAD</name>
<dbReference type="AlphaFoldDB" id="A0A2P5CCI4"/>
<evidence type="ECO:0000313" key="2">
    <source>
        <dbReference type="EMBL" id="PON58741.1"/>
    </source>
</evidence>
<dbReference type="Proteomes" id="UP000237105">
    <property type="component" value="Unassembled WGS sequence"/>
</dbReference>
<organism evidence="2 3">
    <name type="scientific">Parasponia andersonii</name>
    <name type="common">Sponia andersonii</name>
    <dbReference type="NCBI Taxonomy" id="3476"/>
    <lineage>
        <taxon>Eukaryota</taxon>
        <taxon>Viridiplantae</taxon>
        <taxon>Streptophyta</taxon>
        <taxon>Embryophyta</taxon>
        <taxon>Tracheophyta</taxon>
        <taxon>Spermatophyta</taxon>
        <taxon>Magnoliopsida</taxon>
        <taxon>eudicotyledons</taxon>
        <taxon>Gunneridae</taxon>
        <taxon>Pentapetalae</taxon>
        <taxon>rosids</taxon>
        <taxon>fabids</taxon>
        <taxon>Rosales</taxon>
        <taxon>Cannabaceae</taxon>
        <taxon>Parasponia</taxon>
    </lineage>
</organism>
<accession>A0A2P5CCI4</accession>
<proteinExistence type="predicted"/>